<dbReference type="InterPro" id="IPR010982">
    <property type="entry name" value="Lambda_DNA-bd_dom_sf"/>
</dbReference>
<dbReference type="InterPro" id="IPR019546">
    <property type="entry name" value="TAT_signal_bac_arc"/>
</dbReference>
<sequence>MDDPGEVRLRAAREMFGWSGADLAGRVREAAVRRRLRSGCSRQLISDWELGKKHPSEESQILLADAFDVPEAMVQTRPWPTWLPSPDREEATVPLNRRDFVKAAGIAVALPTVTAQPAFAAERTPLVGTETVQRLQAAVLPLTTMPTVQRQHMVAMLDSCLTTVTGLLHTARYDTRTGVGLNQLAAQLAQTCGWTRFDVGQQDQAAALWNRSLGHAKAAGDRDMVSSVVADFAYQGIWTNNPQESVRLLDGALSRPMHPTVRSLMHLRKARAHAALGEGTASRHHLAKSETELARSSAGEVPSWAAWMSEADVEIDGGRCLIDLGEQVPGTRRIDRGLSLLTKPRSKTYAVFQTYRAEALVHEGEIEEAAAVLTSALGTARQIGATRCIDQVAQISDRLHGHRSVAGVEQLLSRVRDARTAA</sequence>
<reference evidence="2 3" key="1">
    <citation type="submission" date="2020-08" db="EMBL/GenBank/DDBJ databases">
        <title>Sequencing the genomes of 1000 actinobacteria strains.</title>
        <authorList>
            <person name="Klenk H.-P."/>
        </authorList>
    </citation>
    <scope>NUCLEOTIDE SEQUENCE [LARGE SCALE GENOMIC DNA]</scope>
    <source>
        <strain evidence="2 3">DSM 41654</strain>
    </source>
</reference>
<evidence type="ECO:0000313" key="3">
    <source>
        <dbReference type="Proteomes" id="UP000540506"/>
    </source>
</evidence>
<evidence type="ECO:0000259" key="1">
    <source>
        <dbReference type="PROSITE" id="PS50943"/>
    </source>
</evidence>
<dbReference type="EMBL" id="JACHJV010000004">
    <property type="protein sequence ID" value="MBB4929074.1"/>
    <property type="molecule type" value="Genomic_DNA"/>
</dbReference>
<dbReference type="CDD" id="cd00093">
    <property type="entry name" value="HTH_XRE"/>
    <property type="match status" value="1"/>
</dbReference>
<dbReference type="NCBIfam" id="TIGR01409">
    <property type="entry name" value="TAT_signal_seq"/>
    <property type="match status" value="1"/>
</dbReference>
<dbReference type="Gene3D" id="1.10.260.40">
    <property type="entry name" value="lambda repressor-like DNA-binding domains"/>
    <property type="match status" value="1"/>
</dbReference>
<gene>
    <name evidence="2" type="ORF">FHR34_008173</name>
</gene>
<organism evidence="2 3">
    <name type="scientific">Kitasatospora kifunensis</name>
    <name type="common">Streptomyces kifunensis</name>
    <dbReference type="NCBI Taxonomy" id="58351"/>
    <lineage>
        <taxon>Bacteria</taxon>
        <taxon>Bacillati</taxon>
        <taxon>Actinomycetota</taxon>
        <taxon>Actinomycetes</taxon>
        <taxon>Kitasatosporales</taxon>
        <taxon>Streptomycetaceae</taxon>
        <taxon>Kitasatospora</taxon>
    </lineage>
</organism>
<dbReference type="RefSeq" id="WP_184947050.1">
    <property type="nucleotide sequence ID" value="NZ_JACHJV010000004.1"/>
</dbReference>
<protein>
    <submittedName>
        <fullName evidence="2">Transcriptional regulator with XRE-family HTH domain</fullName>
    </submittedName>
</protein>
<dbReference type="Proteomes" id="UP000540506">
    <property type="component" value="Unassembled WGS sequence"/>
</dbReference>
<dbReference type="PROSITE" id="PS50943">
    <property type="entry name" value="HTH_CROC1"/>
    <property type="match status" value="1"/>
</dbReference>
<dbReference type="InterPro" id="IPR001387">
    <property type="entry name" value="Cro/C1-type_HTH"/>
</dbReference>
<name>A0A7W7RBW0_KITKI</name>
<accession>A0A7W7RBW0</accession>
<dbReference type="SMART" id="SM00530">
    <property type="entry name" value="HTH_XRE"/>
    <property type="match status" value="1"/>
</dbReference>
<dbReference type="GO" id="GO:0003677">
    <property type="term" value="F:DNA binding"/>
    <property type="evidence" value="ECO:0007669"/>
    <property type="project" value="InterPro"/>
</dbReference>
<proteinExistence type="predicted"/>
<feature type="domain" description="HTH cro/C1-type" evidence="1">
    <location>
        <begin position="37"/>
        <end position="74"/>
    </location>
</feature>
<dbReference type="SUPFAM" id="SSF47413">
    <property type="entry name" value="lambda repressor-like DNA-binding domains"/>
    <property type="match status" value="1"/>
</dbReference>
<keyword evidence="3" id="KW-1185">Reference proteome</keyword>
<dbReference type="AlphaFoldDB" id="A0A7W7RBW0"/>
<comment type="caution">
    <text evidence="2">The sequence shown here is derived from an EMBL/GenBank/DDBJ whole genome shotgun (WGS) entry which is preliminary data.</text>
</comment>
<evidence type="ECO:0000313" key="2">
    <source>
        <dbReference type="EMBL" id="MBB4929074.1"/>
    </source>
</evidence>